<dbReference type="InterPro" id="IPR016130">
    <property type="entry name" value="Tyr_Pase_AS"/>
</dbReference>
<dbReference type="Gene3D" id="3.90.190.10">
    <property type="entry name" value="Protein tyrosine phosphatase superfamily"/>
    <property type="match status" value="1"/>
</dbReference>
<dbReference type="Pfam" id="PF14566">
    <property type="entry name" value="PTPlike_phytase"/>
    <property type="match status" value="1"/>
</dbReference>
<feature type="non-terminal residue" evidence="2">
    <location>
        <position position="82"/>
    </location>
</feature>
<gene>
    <name evidence="2" type="ORF">Q604_UNBC16384G0001</name>
</gene>
<feature type="domain" description="Tyrosine specific protein phosphatases" evidence="1">
    <location>
        <begin position="1"/>
        <end position="36"/>
    </location>
</feature>
<accession>W1XFG5</accession>
<evidence type="ECO:0000313" key="2">
    <source>
        <dbReference type="EMBL" id="ETJ29073.1"/>
    </source>
</evidence>
<name>W1XFG5_9ZZZZ</name>
<dbReference type="AlphaFoldDB" id="W1XFG5"/>
<dbReference type="PROSITE" id="PS00383">
    <property type="entry name" value="TYR_PHOSPHATASE_1"/>
    <property type="match status" value="1"/>
</dbReference>
<evidence type="ECO:0000259" key="1">
    <source>
        <dbReference type="PROSITE" id="PS50056"/>
    </source>
</evidence>
<protein>
    <submittedName>
        <fullName evidence="2">Protein tyrosine phosphatase II superfamily protein</fullName>
    </submittedName>
</protein>
<reference evidence="2" key="1">
    <citation type="submission" date="2013-12" db="EMBL/GenBank/DDBJ databases">
        <title>A Varibaculum cambriense genome reconstructed from a premature infant gut community with otherwise low bacterial novelty that shifts toward anaerobic metabolism during the third week of life.</title>
        <authorList>
            <person name="Brown C.T."/>
            <person name="Sharon I."/>
            <person name="Thomas B.C."/>
            <person name="Castelle C.J."/>
            <person name="Morowitz M.J."/>
            <person name="Banfield J.F."/>
        </authorList>
    </citation>
    <scope>NUCLEOTIDE SEQUENCE</scope>
</reference>
<sequence length="82" mass="9758">DSWLHFHCKEGIGRTTTFMIFYDMMKNYNNVSANDITNRQIELADFDSNDVNLLTSERRIALYDSFYNYCKKYSPEFQTTFG</sequence>
<dbReference type="InterPro" id="IPR000387">
    <property type="entry name" value="Tyr_Pase_dom"/>
</dbReference>
<dbReference type="InterPro" id="IPR029021">
    <property type="entry name" value="Prot-tyrosine_phosphatase-like"/>
</dbReference>
<dbReference type="SUPFAM" id="SSF52799">
    <property type="entry name" value="(Phosphotyrosine protein) phosphatases II"/>
    <property type="match status" value="1"/>
</dbReference>
<comment type="caution">
    <text evidence="2">The sequence shown here is derived from an EMBL/GenBank/DDBJ whole genome shotgun (WGS) entry which is preliminary data.</text>
</comment>
<organism evidence="2">
    <name type="scientific">human gut metagenome</name>
    <dbReference type="NCBI Taxonomy" id="408170"/>
    <lineage>
        <taxon>unclassified sequences</taxon>
        <taxon>metagenomes</taxon>
        <taxon>organismal metagenomes</taxon>
    </lineage>
</organism>
<proteinExistence type="predicted"/>
<dbReference type="PROSITE" id="PS50056">
    <property type="entry name" value="TYR_PHOSPHATASE_2"/>
    <property type="match status" value="1"/>
</dbReference>
<dbReference type="EMBL" id="AZMM01016384">
    <property type="protein sequence ID" value="ETJ29073.1"/>
    <property type="molecule type" value="Genomic_DNA"/>
</dbReference>
<feature type="non-terminal residue" evidence="2">
    <location>
        <position position="1"/>
    </location>
</feature>